<dbReference type="SUPFAM" id="SSF52949">
    <property type="entry name" value="Macro domain-like"/>
    <property type="match status" value="1"/>
</dbReference>
<reference evidence="3" key="1">
    <citation type="submission" date="2022-03" db="EMBL/GenBank/DDBJ databases">
        <title>Genomic Encyclopedia of Type Strains, Phase III (KMG-III): the genomes of soil and plant-associated and newly described type strains.</title>
        <authorList>
            <person name="Whitman W."/>
        </authorList>
    </citation>
    <scope>NUCLEOTIDE SEQUENCE</scope>
    <source>
        <strain evidence="3">ANL 6-2</strain>
    </source>
</reference>
<dbReference type="PANTHER" id="PTHR12521:SF0">
    <property type="entry name" value="ADP-RIBOSE GLYCOHYDROLASE OARD1"/>
    <property type="match status" value="1"/>
</dbReference>
<gene>
    <name evidence="3" type="ORF">J2T57_001414</name>
</gene>
<evidence type="ECO:0000313" key="3">
    <source>
        <dbReference type="EMBL" id="MCP1674312.1"/>
    </source>
</evidence>
<dbReference type="Proteomes" id="UP001205843">
    <property type="component" value="Unassembled WGS sequence"/>
</dbReference>
<evidence type="ECO:0000313" key="4">
    <source>
        <dbReference type="Proteomes" id="UP001205843"/>
    </source>
</evidence>
<feature type="domain" description="Macro" evidence="2">
    <location>
        <begin position="1"/>
        <end position="168"/>
    </location>
</feature>
<dbReference type="SMART" id="SM00506">
    <property type="entry name" value="A1pp"/>
    <property type="match status" value="1"/>
</dbReference>
<dbReference type="InterPro" id="IPR002589">
    <property type="entry name" value="Macro_dom"/>
</dbReference>
<dbReference type="PROSITE" id="PS51154">
    <property type="entry name" value="MACRO"/>
    <property type="match status" value="1"/>
</dbReference>
<keyword evidence="4" id="KW-1185">Reference proteome</keyword>
<proteinExistence type="predicted"/>
<dbReference type="InterPro" id="IPR050892">
    <property type="entry name" value="ADP-ribose_metab_enzymes"/>
</dbReference>
<dbReference type="PANTHER" id="PTHR12521">
    <property type="entry name" value="PROTEIN C6ORF130"/>
    <property type="match status" value="1"/>
</dbReference>
<dbReference type="AlphaFoldDB" id="A0AAE3G2N8"/>
<comment type="catalytic activity">
    <reaction evidence="1">
        <text>an N-(ADP-alpha-D-ribosyl)-thymidine in DNA + H2O = a thymidine in DNA + ADP-D-ribose</text>
        <dbReference type="Rhea" id="RHEA:71655"/>
        <dbReference type="Rhea" id="RHEA-COMP:13556"/>
        <dbReference type="Rhea" id="RHEA-COMP:18051"/>
        <dbReference type="ChEBI" id="CHEBI:15377"/>
        <dbReference type="ChEBI" id="CHEBI:57967"/>
        <dbReference type="ChEBI" id="CHEBI:137386"/>
        <dbReference type="ChEBI" id="CHEBI:191199"/>
    </reaction>
    <physiologicalReaction direction="left-to-right" evidence="1">
        <dbReference type="Rhea" id="RHEA:71656"/>
    </physiologicalReaction>
</comment>
<dbReference type="GO" id="GO:0140291">
    <property type="term" value="P:peptidyl-glutamate ADP-deribosylation"/>
    <property type="evidence" value="ECO:0007669"/>
    <property type="project" value="TreeGrafter"/>
</dbReference>
<dbReference type="Gene3D" id="3.40.220.10">
    <property type="entry name" value="Leucine Aminopeptidase, subunit E, domain 1"/>
    <property type="match status" value="1"/>
</dbReference>
<protein>
    <submittedName>
        <fullName evidence="3">O-acetyl-ADP-ribose deacetylase (Regulator of RNase III)</fullName>
    </submittedName>
</protein>
<evidence type="ECO:0000256" key="1">
    <source>
        <dbReference type="ARBA" id="ARBA00035885"/>
    </source>
</evidence>
<comment type="caution">
    <text evidence="3">The sequence shown here is derived from an EMBL/GenBank/DDBJ whole genome shotgun (WGS) entry which is preliminary data.</text>
</comment>
<sequence length="168" mass="17797">MGESEVVKGLSYREGDLVALADGGAFDLIIHGCNCFHTMGSGVAGALRARWPAVYAADCRTARGAREKLGSYSLATVRTACGGELLVVNAYTQFDYGRDPNRVYVDYGAIASVMREIGQAYQGVRIGLPMIGAGLARGDWSRIEPVVEEQLAGVDGQRNAVTVVVLPG</sequence>
<dbReference type="EMBL" id="JALJXV010000003">
    <property type="protein sequence ID" value="MCP1674312.1"/>
    <property type="molecule type" value="Genomic_DNA"/>
</dbReference>
<accession>A0AAE3G2N8</accession>
<name>A0AAE3G2N8_9GAMM</name>
<evidence type="ECO:0000259" key="2">
    <source>
        <dbReference type="PROSITE" id="PS51154"/>
    </source>
</evidence>
<organism evidence="3 4">
    <name type="scientific">Natronocella acetinitrilica</name>
    <dbReference type="NCBI Taxonomy" id="414046"/>
    <lineage>
        <taxon>Bacteria</taxon>
        <taxon>Pseudomonadati</taxon>
        <taxon>Pseudomonadota</taxon>
        <taxon>Gammaproteobacteria</taxon>
        <taxon>Chromatiales</taxon>
        <taxon>Ectothiorhodospiraceae</taxon>
        <taxon>Natronocella</taxon>
    </lineage>
</organism>
<dbReference type="InterPro" id="IPR043472">
    <property type="entry name" value="Macro_dom-like"/>
</dbReference>
<dbReference type="RefSeq" id="WP_253476232.1">
    <property type="nucleotide sequence ID" value="NZ_JALJXV010000003.1"/>
</dbReference>